<dbReference type="AlphaFoldDB" id="A0A4Q2RB55"/>
<gene>
    <name evidence="1" type="ORF">D3272_13275</name>
</gene>
<comment type="caution">
    <text evidence="1">The sequence shown here is derived from an EMBL/GenBank/DDBJ whole genome shotgun (WGS) entry which is preliminary data.</text>
</comment>
<dbReference type="EMBL" id="QYBC01000010">
    <property type="protein sequence ID" value="RYB04409.1"/>
    <property type="molecule type" value="Genomic_DNA"/>
</dbReference>
<evidence type="ECO:0000313" key="2">
    <source>
        <dbReference type="Proteomes" id="UP000289411"/>
    </source>
</evidence>
<reference evidence="1 2" key="1">
    <citation type="submission" date="2018-09" db="EMBL/GenBank/DDBJ databases">
        <authorList>
            <person name="Grouzdev D.S."/>
            <person name="Krutkina M.S."/>
        </authorList>
    </citation>
    <scope>NUCLEOTIDE SEQUENCE [LARGE SCALE GENOMIC DNA]</scope>
    <source>
        <strain evidence="1 2">RmlP001</strain>
    </source>
</reference>
<proteinExistence type="predicted"/>
<dbReference type="RefSeq" id="WP_129219684.1">
    <property type="nucleotide sequence ID" value="NZ_QYBC01000010.1"/>
</dbReference>
<reference evidence="1 2" key="2">
    <citation type="submission" date="2019-02" db="EMBL/GenBank/DDBJ databases">
        <title>'Lichenibacterium ramalinii' gen. nov. sp. nov., 'Lichenibacterium minor' gen. nov. sp. nov.</title>
        <authorList>
            <person name="Pankratov T."/>
        </authorList>
    </citation>
    <scope>NUCLEOTIDE SEQUENCE [LARGE SCALE GENOMIC DNA]</scope>
    <source>
        <strain evidence="1 2">RmlP001</strain>
    </source>
</reference>
<keyword evidence="2" id="KW-1185">Reference proteome</keyword>
<accession>A0A4Q2RB55</accession>
<name>A0A4Q2RB55_9HYPH</name>
<evidence type="ECO:0000313" key="1">
    <source>
        <dbReference type="EMBL" id="RYB04409.1"/>
    </source>
</evidence>
<protein>
    <submittedName>
        <fullName evidence="1">Uncharacterized protein</fullName>
    </submittedName>
</protein>
<sequence>MMRDEPPEPFRTPADAYRLTAMGFHLAEQVITAAARARERRDVEFRTNLAPLREFLRPHVFVDRAARDSACRTPMRGDVLALEPVDADEVRFRWRTSCLFAIGHGIDDPGFEEVAYAIADPEIICLVERSMRGRGSDGKRGEQSIYLTVSGAHYQLRVDEEGQPEVRVKVPFGVVSQDEGGRTAMWLLDLLVGRLEFSNAPEAWV</sequence>
<dbReference type="Proteomes" id="UP000289411">
    <property type="component" value="Unassembled WGS sequence"/>
</dbReference>
<organism evidence="1 2">
    <name type="scientific">Lichenibacterium ramalinae</name>
    <dbReference type="NCBI Taxonomy" id="2316527"/>
    <lineage>
        <taxon>Bacteria</taxon>
        <taxon>Pseudomonadati</taxon>
        <taxon>Pseudomonadota</taxon>
        <taxon>Alphaproteobacteria</taxon>
        <taxon>Hyphomicrobiales</taxon>
        <taxon>Lichenihabitantaceae</taxon>
        <taxon>Lichenibacterium</taxon>
    </lineage>
</organism>